<gene>
    <name evidence="1" type="ORF">H3221_20130</name>
</gene>
<dbReference type="Proteomes" id="UP000596932">
    <property type="component" value="Unassembled WGS sequence"/>
</dbReference>
<reference evidence="1" key="1">
    <citation type="submission" date="2020-07" db="EMBL/GenBank/DDBJ databases">
        <title>Pseudomonas chaetoceroseae sp. nov., a new member of the Pseudomonas oleovorans group isolated from a culture of Chaetoceros calcitrans.</title>
        <authorList>
            <person name="Girard L."/>
            <person name="Lood C."/>
            <person name="De Mot R."/>
            <person name="Baudart J."/>
        </authorList>
    </citation>
    <scope>NUCLEOTIDE SEQUENCE</scope>
    <source>
        <strain evidence="1">536</strain>
    </source>
</reference>
<proteinExistence type="predicted"/>
<organism evidence="1 2">
    <name type="scientific">Pseudomonas chaetocerotis</name>
    <dbReference type="NCBI Taxonomy" id="2758695"/>
    <lineage>
        <taxon>Bacteria</taxon>
        <taxon>Pseudomonadati</taxon>
        <taxon>Pseudomonadota</taxon>
        <taxon>Gammaproteobacteria</taxon>
        <taxon>Pseudomonadales</taxon>
        <taxon>Pseudomonadaceae</taxon>
        <taxon>Pseudomonas</taxon>
    </lineage>
</organism>
<evidence type="ECO:0000313" key="2">
    <source>
        <dbReference type="Proteomes" id="UP000596932"/>
    </source>
</evidence>
<dbReference type="EMBL" id="JACFYX010000022">
    <property type="protein sequence ID" value="MBG0837429.1"/>
    <property type="molecule type" value="Genomic_DNA"/>
</dbReference>
<evidence type="ECO:0000313" key="1">
    <source>
        <dbReference type="EMBL" id="MBG0837429.1"/>
    </source>
</evidence>
<accession>A0A931GDA9</accession>
<dbReference type="AlphaFoldDB" id="A0A931GDA9"/>
<keyword evidence="2" id="KW-1185">Reference proteome</keyword>
<name>A0A931GDA9_9PSED</name>
<protein>
    <submittedName>
        <fullName evidence="1">Uncharacterized protein</fullName>
    </submittedName>
</protein>
<dbReference type="RefSeq" id="WP_196476464.1">
    <property type="nucleotide sequence ID" value="NZ_JACFYX020000009.1"/>
</dbReference>
<comment type="caution">
    <text evidence="1">The sequence shown here is derived from an EMBL/GenBank/DDBJ whole genome shotgun (WGS) entry which is preliminary data.</text>
</comment>
<sequence length="60" mass="6527">MELSSCRLAETLELLREQAEGDEGLSQNTLYVVQNQLETAKAMLDACTAGLVQFGGRARP</sequence>